<dbReference type="RefSeq" id="WP_073275121.1">
    <property type="nucleotide sequence ID" value="NZ_FQVA01000002.1"/>
</dbReference>
<dbReference type="Pfam" id="PF00005">
    <property type="entry name" value="ABC_tran"/>
    <property type="match status" value="1"/>
</dbReference>
<evidence type="ECO:0000313" key="7">
    <source>
        <dbReference type="Proteomes" id="UP000184170"/>
    </source>
</evidence>
<dbReference type="GO" id="GO:0016887">
    <property type="term" value="F:ATP hydrolysis activity"/>
    <property type="evidence" value="ECO:0007669"/>
    <property type="project" value="InterPro"/>
</dbReference>
<sequence>MIELRNLTKSYRTPQGRKVLFKDVNAIFPEGKNIGILGRNGAGKSTLLRIMGGIDYPDYGRVITDQRISWPMGLAGGFQGSMTGRENAAFICGIHGIWGESRRRVLDKVQDFAEIGNYFDAPVKTYSSGMRSRLAFGLSIAVDFDCYLVDEVMSVGDAHFKHKCEQIIAEKRKTANFIIVAHAMPTLKKNCDVGIYLGPEGLKIFDTVDEAIALYQAGLPKPQAQQQNRAAQALNA</sequence>
<proteinExistence type="inferred from homology"/>
<dbReference type="PROSITE" id="PS00211">
    <property type="entry name" value="ABC_TRANSPORTER_1"/>
    <property type="match status" value="1"/>
</dbReference>
<dbReference type="InterPro" id="IPR027417">
    <property type="entry name" value="P-loop_NTPase"/>
</dbReference>
<dbReference type="GO" id="GO:0005524">
    <property type="term" value="F:ATP binding"/>
    <property type="evidence" value="ECO:0007669"/>
    <property type="project" value="UniProtKB-KW"/>
</dbReference>
<dbReference type="PROSITE" id="PS50893">
    <property type="entry name" value="ABC_TRANSPORTER_2"/>
    <property type="match status" value="1"/>
</dbReference>
<keyword evidence="4 6" id="KW-0067">ATP-binding</keyword>
<keyword evidence="2" id="KW-0813">Transport</keyword>
<reference evidence="7" key="1">
    <citation type="submission" date="2016-11" db="EMBL/GenBank/DDBJ databases">
        <authorList>
            <person name="Varghese N."/>
            <person name="Submissions S."/>
        </authorList>
    </citation>
    <scope>NUCLEOTIDE SEQUENCE [LARGE SCALE GENOMIC DNA]</scope>
    <source>
        <strain evidence="7">CGMCC 1.7063</strain>
    </source>
</reference>
<evidence type="ECO:0000256" key="3">
    <source>
        <dbReference type="ARBA" id="ARBA00022741"/>
    </source>
</evidence>
<dbReference type="Proteomes" id="UP000184170">
    <property type="component" value="Unassembled WGS sequence"/>
</dbReference>
<evidence type="ECO:0000313" key="6">
    <source>
        <dbReference type="EMBL" id="SHF55492.1"/>
    </source>
</evidence>
<accession>A0A1M5CM38</accession>
<dbReference type="STRING" id="494016.SAMN04487965_2234"/>
<dbReference type="CDD" id="cd03220">
    <property type="entry name" value="ABC_KpsT_Wzt"/>
    <property type="match status" value="1"/>
</dbReference>
<dbReference type="SMART" id="SM00382">
    <property type="entry name" value="AAA"/>
    <property type="match status" value="1"/>
</dbReference>
<dbReference type="InterPro" id="IPR003593">
    <property type="entry name" value="AAA+_ATPase"/>
</dbReference>
<dbReference type="InterPro" id="IPR015860">
    <property type="entry name" value="ABC_transpr_TagH-like"/>
</dbReference>
<evidence type="ECO:0000259" key="5">
    <source>
        <dbReference type="PROSITE" id="PS50893"/>
    </source>
</evidence>
<dbReference type="SUPFAM" id="SSF52540">
    <property type="entry name" value="P-loop containing nucleoside triphosphate hydrolases"/>
    <property type="match status" value="1"/>
</dbReference>
<dbReference type="InterPro" id="IPR050683">
    <property type="entry name" value="Bact_Polysacc_Export_ATP-bd"/>
</dbReference>
<dbReference type="EMBL" id="FQVA01000002">
    <property type="protein sequence ID" value="SHF55492.1"/>
    <property type="molecule type" value="Genomic_DNA"/>
</dbReference>
<keyword evidence="3" id="KW-0547">Nucleotide-binding</keyword>
<name>A0A1M5CM38_9GAMM</name>
<comment type="similarity">
    <text evidence="1">Belongs to the ABC transporter superfamily.</text>
</comment>
<gene>
    <name evidence="6" type="ORF">SAMN04487965_2234</name>
</gene>
<dbReference type="GO" id="GO:0016020">
    <property type="term" value="C:membrane"/>
    <property type="evidence" value="ECO:0007669"/>
    <property type="project" value="InterPro"/>
</dbReference>
<dbReference type="GO" id="GO:0140359">
    <property type="term" value="F:ABC-type transporter activity"/>
    <property type="evidence" value="ECO:0007669"/>
    <property type="project" value="InterPro"/>
</dbReference>
<dbReference type="PANTHER" id="PTHR46743:SF2">
    <property type="entry name" value="TEICHOIC ACIDS EXPORT ATP-BINDING PROTEIN TAGH"/>
    <property type="match status" value="1"/>
</dbReference>
<feature type="domain" description="ABC transporter" evidence="5">
    <location>
        <begin position="2"/>
        <end position="224"/>
    </location>
</feature>
<evidence type="ECO:0000256" key="4">
    <source>
        <dbReference type="ARBA" id="ARBA00022840"/>
    </source>
</evidence>
<keyword evidence="7" id="KW-1185">Reference proteome</keyword>
<organism evidence="6 7">
    <name type="scientific">Microbulbifer donghaiensis</name>
    <dbReference type="NCBI Taxonomy" id="494016"/>
    <lineage>
        <taxon>Bacteria</taxon>
        <taxon>Pseudomonadati</taxon>
        <taxon>Pseudomonadota</taxon>
        <taxon>Gammaproteobacteria</taxon>
        <taxon>Cellvibrionales</taxon>
        <taxon>Microbulbiferaceae</taxon>
        <taxon>Microbulbifer</taxon>
    </lineage>
</organism>
<dbReference type="AlphaFoldDB" id="A0A1M5CM38"/>
<evidence type="ECO:0000256" key="2">
    <source>
        <dbReference type="ARBA" id="ARBA00022448"/>
    </source>
</evidence>
<dbReference type="PANTHER" id="PTHR46743">
    <property type="entry name" value="TEICHOIC ACIDS EXPORT ATP-BINDING PROTEIN TAGH"/>
    <property type="match status" value="1"/>
</dbReference>
<dbReference type="InterPro" id="IPR003439">
    <property type="entry name" value="ABC_transporter-like_ATP-bd"/>
</dbReference>
<protein>
    <submittedName>
        <fullName evidence="6">Capsular polysaccharide transport system ATP-binding protein</fullName>
    </submittedName>
</protein>
<evidence type="ECO:0000256" key="1">
    <source>
        <dbReference type="ARBA" id="ARBA00005417"/>
    </source>
</evidence>
<dbReference type="InterPro" id="IPR017871">
    <property type="entry name" value="ABC_transporter-like_CS"/>
</dbReference>
<dbReference type="OrthoDB" id="9778870at2"/>
<dbReference type="Gene3D" id="3.40.50.300">
    <property type="entry name" value="P-loop containing nucleotide triphosphate hydrolases"/>
    <property type="match status" value="1"/>
</dbReference>